<name>A0ABR2LHA9_9ASPA</name>
<evidence type="ECO:0000313" key="1">
    <source>
        <dbReference type="EMBL" id="KAK8940370.1"/>
    </source>
</evidence>
<accession>A0ABR2LHA9</accession>
<gene>
    <name evidence="1" type="ORF">KSP40_PGU018208</name>
</gene>
<evidence type="ECO:0000313" key="2">
    <source>
        <dbReference type="Proteomes" id="UP001412067"/>
    </source>
</evidence>
<comment type="caution">
    <text evidence="1">The sequence shown here is derived from an EMBL/GenBank/DDBJ whole genome shotgun (WGS) entry which is preliminary data.</text>
</comment>
<sequence>MGEDQEEVGRKRLLLERDDAQAWAQRCSNTGLIVWEASGWIRNGRCLYREGLLILWQSTKVVVQTACISGSESFLHRGWRCSGGSYPRYNLKKLTYEEKKAKLIERLNALNNAGDDEDEDETNDFHALRFRIFSQYLSCYTTTYDLLRELSTARDGMLGRFIGPEEWMAGTRRRLIVPSAAGTLKGLFRWRRAKRS</sequence>
<reference evidence="1 2" key="1">
    <citation type="journal article" date="2022" name="Nat. Plants">
        <title>Genomes of leafy and leafless Platanthera orchids illuminate the evolution of mycoheterotrophy.</title>
        <authorList>
            <person name="Li M.H."/>
            <person name="Liu K.W."/>
            <person name="Li Z."/>
            <person name="Lu H.C."/>
            <person name="Ye Q.L."/>
            <person name="Zhang D."/>
            <person name="Wang J.Y."/>
            <person name="Li Y.F."/>
            <person name="Zhong Z.M."/>
            <person name="Liu X."/>
            <person name="Yu X."/>
            <person name="Liu D.K."/>
            <person name="Tu X.D."/>
            <person name="Liu B."/>
            <person name="Hao Y."/>
            <person name="Liao X.Y."/>
            <person name="Jiang Y.T."/>
            <person name="Sun W.H."/>
            <person name="Chen J."/>
            <person name="Chen Y.Q."/>
            <person name="Ai Y."/>
            <person name="Zhai J.W."/>
            <person name="Wu S.S."/>
            <person name="Zhou Z."/>
            <person name="Hsiao Y.Y."/>
            <person name="Wu W.L."/>
            <person name="Chen Y.Y."/>
            <person name="Lin Y.F."/>
            <person name="Hsu J.L."/>
            <person name="Li C.Y."/>
            <person name="Wang Z.W."/>
            <person name="Zhao X."/>
            <person name="Zhong W.Y."/>
            <person name="Ma X.K."/>
            <person name="Ma L."/>
            <person name="Huang J."/>
            <person name="Chen G.Z."/>
            <person name="Huang M.Z."/>
            <person name="Huang L."/>
            <person name="Peng D.H."/>
            <person name="Luo Y.B."/>
            <person name="Zou S.Q."/>
            <person name="Chen S.P."/>
            <person name="Lan S."/>
            <person name="Tsai W.C."/>
            <person name="Van de Peer Y."/>
            <person name="Liu Z.J."/>
        </authorList>
    </citation>
    <scope>NUCLEOTIDE SEQUENCE [LARGE SCALE GENOMIC DNA]</scope>
    <source>
        <strain evidence="1">Lor288</strain>
    </source>
</reference>
<dbReference type="EMBL" id="JBBWWR010000020">
    <property type="protein sequence ID" value="KAK8940370.1"/>
    <property type="molecule type" value="Genomic_DNA"/>
</dbReference>
<dbReference type="Proteomes" id="UP001412067">
    <property type="component" value="Unassembled WGS sequence"/>
</dbReference>
<proteinExistence type="predicted"/>
<organism evidence="1 2">
    <name type="scientific">Platanthera guangdongensis</name>
    <dbReference type="NCBI Taxonomy" id="2320717"/>
    <lineage>
        <taxon>Eukaryota</taxon>
        <taxon>Viridiplantae</taxon>
        <taxon>Streptophyta</taxon>
        <taxon>Embryophyta</taxon>
        <taxon>Tracheophyta</taxon>
        <taxon>Spermatophyta</taxon>
        <taxon>Magnoliopsida</taxon>
        <taxon>Liliopsida</taxon>
        <taxon>Asparagales</taxon>
        <taxon>Orchidaceae</taxon>
        <taxon>Orchidoideae</taxon>
        <taxon>Orchideae</taxon>
        <taxon>Orchidinae</taxon>
        <taxon>Platanthera</taxon>
    </lineage>
</organism>
<protein>
    <submittedName>
        <fullName evidence="1">Uncharacterized protein</fullName>
    </submittedName>
</protein>
<keyword evidence="2" id="KW-1185">Reference proteome</keyword>